<comment type="subcellular location">
    <subcellularLocation>
        <location evidence="1">Nucleus</location>
    </subcellularLocation>
</comment>
<feature type="compositionally biased region" description="Low complexity" evidence="7">
    <location>
        <begin position="161"/>
        <end position="176"/>
    </location>
</feature>
<evidence type="ECO:0000256" key="4">
    <source>
        <dbReference type="ARBA" id="ARBA00023125"/>
    </source>
</evidence>
<dbReference type="CDD" id="cd12148">
    <property type="entry name" value="fungal_TF_MHR"/>
    <property type="match status" value="1"/>
</dbReference>
<keyword evidence="6" id="KW-0539">Nucleus</keyword>
<feature type="compositionally biased region" description="Low complexity" evidence="7">
    <location>
        <begin position="136"/>
        <end position="146"/>
    </location>
</feature>
<evidence type="ECO:0000256" key="6">
    <source>
        <dbReference type="ARBA" id="ARBA00023242"/>
    </source>
</evidence>
<feature type="compositionally biased region" description="Basic residues" evidence="7">
    <location>
        <begin position="85"/>
        <end position="96"/>
    </location>
</feature>
<dbReference type="Pfam" id="PF11951">
    <property type="entry name" value="Fungal_trans_2"/>
    <property type="match status" value="1"/>
</dbReference>
<dbReference type="CDD" id="cd00067">
    <property type="entry name" value="GAL4"/>
    <property type="match status" value="1"/>
</dbReference>
<dbReference type="InterPro" id="IPR036864">
    <property type="entry name" value="Zn2-C6_fun-type_DNA-bd_sf"/>
</dbReference>
<sequence>MPIFAVRMGMWMHEIHAIVRTAHVTDDIFRGRVCSNDWVRFSPTWTIPGTNTNSSNLTVTETKTEMAASSTADTSQAKDNEPRYTRGRKSRGRGLRKTTGCLTCRRRHISCDEAKPVCGGCHRIKQACVYRTQNGTASTTTSAQSTPVKNISSNGDTIKATATSASTSSSTNTSRSSSRRRGGNVSNGIAVEHPELREDVVVAVGPEEDAHCDADMTDSHQQQLDDQLHEPRHTMITRTVPDVSTSLTAADTVASSATATSAPGFNLLAAAATAIGPPPQTTPQQTIGTPSTTYSLQLSPGHVRHSNTYAPSVSSGRMSVSQHDIFGVGAGSLMSIVPNVEAATAQWLGLLIGDANQDAAGGLATFDWDGECGDMDCFGNAVADMTTAPADDVPLVSSTLQSSTSNANPGIVNRTNPGLQERFARLGGDQQLEIQAWHHAIPIELLPHEHVLFQHFIKNISRTMDLFDPKKSFGTFVPHLAMHNVGLINAILALSSRHLSLKAKTVDETSPVPHPPTNDSEAIRYYYKTLHYIQKAMEYDTYKTSLELLATSIIVSTYEMLDGSRKDWERHLQGVFLIQRSQVIHGDSGGLRQAVWWSWLCQDVWAAFRERRKPLTFWQPVKRLDALDPYELAARSVLYFAHVVAFCSADEMERHRAAPAARMAKADALLESLEDWRMHHTVEFDPLPTPPVSAGDSPFQPIWIHPPAFGVAMQLYYCARILLALHRPLVGDLDAYLQQRKAIQRYVAIVCGIAMTLTGEDASSVMCSQCLYIAGLSIEDPTRQRAVLELLDQCRQRAVWPATPLSDELTRKWQESS</sequence>
<dbReference type="Gene3D" id="4.10.240.10">
    <property type="entry name" value="Zn(2)-C6 fungal-type DNA-binding domain"/>
    <property type="match status" value="1"/>
</dbReference>
<organism evidence="9 10">
    <name type="scientific">Sporothrix eucalyptigena</name>
    <dbReference type="NCBI Taxonomy" id="1812306"/>
    <lineage>
        <taxon>Eukaryota</taxon>
        <taxon>Fungi</taxon>
        <taxon>Dikarya</taxon>
        <taxon>Ascomycota</taxon>
        <taxon>Pezizomycotina</taxon>
        <taxon>Sordariomycetes</taxon>
        <taxon>Sordariomycetidae</taxon>
        <taxon>Ophiostomatales</taxon>
        <taxon>Ophiostomataceae</taxon>
        <taxon>Sporothrix</taxon>
    </lineage>
</organism>
<feature type="region of interest" description="Disordered" evidence="7">
    <location>
        <begin position="136"/>
        <end position="155"/>
    </location>
</feature>
<feature type="compositionally biased region" description="Polar residues" evidence="7">
    <location>
        <begin position="63"/>
        <end position="75"/>
    </location>
</feature>
<dbReference type="EMBL" id="CAWUHD010000066">
    <property type="protein sequence ID" value="CAK7226566.1"/>
    <property type="molecule type" value="Genomic_DNA"/>
</dbReference>
<feature type="domain" description="Zn(2)-C6 fungal-type" evidence="8">
    <location>
        <begin position="100"/>
        <end position="130"/>
    </location>
</feature>
<dbReference type="InterPro" id="IPR001138">
    <property type="entry name" value="Zn2Cys6_DnaBD"/>
</dbReference>
<dbReference type="PANTHER" id="PTHR37534:SF3">
    <property type="entry name" value="ZN(II)2CYS6 TRANSCRIPTION FACTOR (EUROFUNG)"/>
    <property type="match status" value="1"/>
</dbReference>
<evidence type="ECO:0000256" key="5">
    <source>
        <dbReference type="ARBA" id="ARBA00023163"/>
    </source>
</evidence>
<dbReference type="InterPro" id="IPR021858">
    <property type="entry name" value="Fun_TF"/>
</dbReference>
<evidence type="ECO:0000256" key="3">
    <source>
        <dbReference type="ARBA" id="ARBA00023015"/>
    </source>
</evidence>
<protein>
    <recommendedName>
        <fullName evidence="8">Zn(2)-C6 fungal-type domain-containing protein</fullName>
    </recommendedName>
</protein>
<name>A0ABP0C5Q5_9PEZI</name>
<keyword evidence="4" id="KW-0238">DNA-binding</keyword>
<dbReference type="SUPFAM" id="SSF57701">
    <property type="entry name" value="Zn2/Cys6 DNA-binding domain"/>
    <property type="match status" value="1"/>
</dbReference>
<gene>
    <name evidence="9" type="ORF">SEUCBS140593_006282</name>
</gene>
<feature type="region of interest" description="Disordered" evidence="7">
    <location>
        <begin position="63"/>
        <end position="96"/>
    </location>
</feature>
<evidence type="ECO:0000256" key="7">
    <source>
        <dbReference type="SAM" id="MobiDB-lite"/>
    </source>
</evidence>
<evidence type="ECO:0000313" key="9">
    <source>
        <dbReference type="EMBL" id="CAK7226566.1"/>
    </source>
</evidence>
<accession>A0ABP0C5Q5</accession>
<keyword evidence="3" id="KW-0805">Transcription regulation</keyword>
<dbReference type="Proteomes" id="UP001642482">
    <property type="component" value="Unassembled WGS sequence"/>
</dbReference>
<evidence type="ECO:0000256" key="1">
    <source>
        <dbReference type="ARBA" id="ARBA00004123"/>
    </source>
</evidence>
<keyword evidence="2" id="KW-0862">Zinc</keyword>
<evidence type="ECO:0000313" key="10">
    <source>
        <dbReference type="Proteomes" id="UP001642482"/>
    </source>
</evidence>
<comment type="caution">
    <text evidence="9">The sequence shown here is derived from an EMBL/GenBank/DDBJ whole genome shotgun (WGS) entry which is preliminary data.</text>
</comment>
<dbReference type="PROSITE" id="PS00463">
    <property type="entry name" value="ZN2_CY6_FUNGAL_1"/>
    <property type="match status" value="1"/>
</dbReference>
<dbReference type="PROSITE" id="PS50048">
    <property type="entry name" value="ZN2_CY6_FUNGAL_2"/>
    <property type="match status" value="1"/>
</dbReference>
<proteinExistence type="predicted"/>
<feature type="region of interest" description="Disordered" evidence="7">
    <location>
        <begin position="161"/>
        <end position="189"/>
    </location>
</feature>
<reference evidence="9 10" key="1">
    <citation type="submission" date="2024-01" db="EMBL/GenBank/DDBJ databases">
        <authorList>
            <person name="Allen C."/>
            <person name="Tagirdzhanova G."/>
        </authorList>
    </citation>
    <scope>NUCLEOTIDE SEQUENCE [LARGE SCALE GENOMIC DNA]</scope>
</reference>
<dbReference type="PANTHER" id="PTHR37534">
    <property type="entry name" value="TRANSCRIPTIONAL ACTIVATOR PROTEIN UGA3"/>
    <property type="match status" value="1"/>
</dbReference>
<dbReference type="Pfam" id="PF00172">
    <property type="entry name" value="Zn_clus"/>
    <property type="match status" value="1"/>
</dbReference>
<dbReference type="SMART" id="SM00066">
    <property type="entry name" value="GAL4"/>
    <property type="match status" value="1"/>
</dbReference>
<evidence type="ECO:0000259" key="8">
    <source>
        <dbReference type="PROSITE" id="PS50048"/>
    </source>
</evidence>
<keyword evidence="10" id="KW-1185">Reference proteome</keyword>
<evidence type="ECO:0000256" key="2">
    <source>
        <dbReference type="ARBA" id="ARBA00022833"/>
    </source>
</evidence>
<keyword evidence="5" id="KW-0804">Transcription</keyword>